<comment type="caution">
    <text evidence="2">The sequence shown here is derived from an EMBL/GenBank/DDBJ whole genome shotgun (WGS) entry which is preliminary data.</text>
</comment>
<feature type="region of interest" description="Disordered" evidence="1">
    <location>
        <begin position="65"/>
        <end position="100"/>
    </location>
</feature>
<evidence type="ECO:0008006" key="4">
    <source>
        <dbReference type="Google" id="ProtNLM"/>
    </source>
</evidence>
<proteinExistence type="predicted"/>
<evidence type="ECO:0000256" key="1">
    <source>
        <dbReference type="SAM" id="MobiDB-lite"/>
    </source>
</evidence>
<organism evidence="2 3">
    <name type="scientific">Saccharothrix xinjiangensis</name>
    <dbReference type="NCBI Taxonomy" id="204798"/>
    <lineage>
        <taxon>Bacteria</taxon>
        <taxon>Bacillati</taxon>
        <taxon>Actinomycetota</taxon>
        <taxon>Actinomycetes</taxon>
        <taxon>Pseudonocardiales</taxon>
        <taxon>Pseudonocardiaceae</taxon>
        <taxon>Saccharothrix</taxon>
    </lineage>
</organism>
<reference evidence="3" key="1">
    <citation type="journal article" date="2019" name="Int. J. Syst. Evol. Microbiol.">
        <title>The Global Catalogue of Microorganisms (GCM) 10K type strain sequencing project: providing services to taxonomists for standard genome sequencing and annotation.</title>
        <authorList>
            <consortium name="The Broad Institute Genomics Platform"/>
            <consortium name="The Broad Institute Genome Sequencing Center for Infectious Disease"/>
            <person name="Wu L."/>
            <person name="Ma J."/>
        </authorList>
    </citation>
    <scope>NUCLEOTIDE SEQUENCE [LARGE SCALE GENOMIC DNA]</scope>
    <source>
        <strain evidence="3">KCTC 12848</strain>
    </source>
</reference>
<gene>
    <name evidence="2" type="ORF">ACFPFM_11960</name>
</gene>
<sequence length="100" mass="11185">MAEEKEKKRQHVEQRAREAEKKTIGLRDRVELLGGILVNGLDRPAALDWNRMRVNAELPELDLGKWARRGEGNPPAGRRPAQRAGRRFPARGAGPAEGAR</sequence>
<name>A0ABV9XW27_9PSEU</name>
<dbReference type="Proteomes" id="UP001595833">
    <property type="component" value="Unassembled WGS sequence"/>
</dbReference>
<feature type="compositionally biased region" description="Low complexity" evidence="1">
    <location>
        <begin position="90"/>
        <end position="100"/>
    </location>
</feature>
<evidence type="ECO:0000313" key="2">
    <source>
        <dbReference type="EMBL" id="MFC5054466.1"/>
    </source>
</evidence>
<protein>
    <recommendedName>
        <fullName evidence="4">Conjugative transfer protein TraD</fullName>
    </recommendedName>
</protein>
<accession>A0ABV9XW27</accession>
<dbReference type="RefSeq" id="WP_344034228.1">
    <property type="nucleotide sequence ID" value="NZ_BAAAKE010000001.1"/>
</dbReference>
<feature type="compositionally biased region" description="Basic residues" evidence="1">
    <location>
        <begin position="80"/>
        <end position="89"/>
    </location>
</feature>
<keyword evidence="3" id="KW-1185">Reference proteome</keyword>
<evidence type="ECO:0000313" key="3">
    <source>
        <dbReference type="Proteomes" id="UP001595833"/>
    </source>
</evidence>
<feature type="region of interest" description="Disordered" evidence="1">
    <location>
        <begin position="1"/>
        <end position="23"/>
    </location>
</feature>
<dbReference type="EMBL" id="JBHSJB010000011">
    <property type="protein sequence ID" value="MFC5054466.1"/>
    <property type="molecule type" value="Genomic_DNA"/>
</dbReference>